<evidence type="ECO:0000256" key="13">
    <source>
        <dbReference type="ARBA" id="ARBA00023295"/>
    </source>
</evidence>
<dbReference type="PANTHER" id="PTHR42944">
    <property type="entry name" value="ADENINE DNA GLYCOSYLASE"/>
    <property type="match status" value="1"/>
</dbReference>
<dbReference type="GO" id="GO:0006298">
    <property type="term" value="P:mismatch repair"/>
    <property type="evidence" value="ECO:0007669"/>
    <property type="project" value="TreeGrafter"/>
</dbReference>
<evidence type="ECO:0000256" key="1">
    <source>
        <dbReference type="ARBA" id="ARBA00000843"/>
    </source>
</evidence>
<comment type="catalytic activity">
    <reaction evidence="1 14">
        <text>Hydrolyzes free adenine bases from 7,8-dihydro-8-oxoguanine:adenine mismatched double-stranded DNA, leaving an apurinic site.</text>
        <dbReference type="EC" id="3.2.2.31"/>
    </reaction>
</comment>
<dbReference type="GO" id="GO:0034039">
    <property type="term" value="F:8-oxo-7,8-dihydroguanine DNA N-glycosylase activity"/>
    <property type="evidence" value="ECO:0007669"/>
    <property type="project" value="TreeGrafter"/>
</dbReference>
<dbReference type="SUPFAM" id="SSF55811">
    <property type="entry name" value="Nudix"/>
    <property type="match status" value="1"/>
</dbReference>
<dbReference type="GO" id="GO:0046872">
    <property type="term" value="F:metal ion binding"/>
    <property type="evidence" value="ECO:0007669"/>
    <property type="project" value="UniProtKB-UniRule"/>
</dbReference>
<dbReference type="InterPro" id="IPR005760">
    <property type="entry name" value="A/G_AdeGlyc_MutY"/>
</dbReference>
<proteinExistence type="inferred from homology"/>
<keyword evidence="17" id="KW-1185">Reference proteome</keyword>
<dbReference type="InterPro" id="IPR015797">
    <property type="entry name" value="NUDIX_hydrolase-like_dom_sf"/>
</dbReference>
<keyword evidence="11" id="KW-0411">Iron-sulfur</keyword>
<protein>
    <recommendedName>
        <fullName evidence="5 14">Adenine DNA glycosylase</fullName>
        <ecNumber evidence="4 14">3.2.2.31</ecNumber>
    </recommendedName>
</protein>
<dbReference type="Gene3D" id="1.10.340.30">
    <property type="entry name" value="Hypothetical protein, domain 2"/>
    <property type="match status" value="1"/>
</dbReference>
<comment type="function">
    <text evidence="2">Adenine glycosylase active on G-A mispairs. MutY also corrects error-prone DNA synthesis past GO lesions which are due to the oxidatively damaged form of guanine: 7,8-dihydro-8-oxoguanine (8-oxo-dGTP).</text>
</comment>
<keyword evidence="9" id="KW-0378">Hydrolase</keyword>
<dbReference type="PROSITE" id="PS01155">
    <property type="entry name" value="ENDONUCLEASE_III_2"/>
    <property type="match status" value="1"/>
</dbReference>
<dbReference type="SUPFAM" id="SSF48150">
    <property type="entry name" value="DNA-glycosylase"/>
    <property type="match status" value="1"/>
</dbReference>
<feature type="domain" description="HhH-GPD" evidence="15">
    <location>
        <begin position="37"/>
        <end position="188"/>
    </location>
</feature>
<evidence type="ECO:0000256" key="12">
    <source>
        <dbReference type="ARBA" id="ARBA00023204"/>
    </source>
</evidence>
<dbReference type="AlphaFoldDB" id="H8L2C1"/>
<dbReference type="SMART" id="SM00478">
    <property type="entry name" value="ENDO3c"/>
    <property type="match status" value="1"/>
</dbReference>
<dbReference type="Pfam" id="PF00730">
    <property type="entry name" value="HhH-GPD"/>
    <property type="match status" value="1"/>
</dbReference>
<dbReference type="HOGENOM" id="CLU_012862_0_2_6"/>
<evidence type="ECO:0000256" key="9">
    <source>
        <dbReference type="ARBA" id="ARBA00022801"/>
    </source>
</evidence>
<evidence type="ECO:0000256" key="14">
    <source>
        <dbReference type="RuleBase" id="RU365096"/>
    </source>
</evidence>
<dbReference type="GO" id="GO:0006284">
    <property type="term" value="P:base-excision repair"/>
    <property type="evidence" value="ECO:0007669"/>
    <property type="project" value="UniProtKB-UniRule"/>
</dbReference>
<evidence type="ECO:0000256" key="3">
    <source>
        <dbReference type="ARBA" id="ARBA00008343"/>
    </source>
</evidence>
<keyword evidence="10 14" id="KW-0408">Iron</keyword>
<keyword evidence="12" id="KW-0234">DNA repair</keyword>
<keyword evidence="8 14" id="KW-0227">DNA damage</keyword>
<evidence type="ECO:0000313" key="16">
    <source>
        <dbReference type="EMBL" id="AFC84755.1"/>
    </source>
</evidence>
<dbReference type="Gene3D" id="3.90.79.10">
    <property type="entry name" value="Nucleoside Triphosphate Pyrophosphohydrolase"/>
    <property type="match status" value="1"/>
</dbReference>
<dbReference type="CDD" id="cd03431">
    <property type="entry name" value="NUDIX_DNA_Glycosylase_C-MutY"/>
    <property type="match status" value="1"/>
</dbReference>
<dbReference type="Pfam" id="PF14815">
    <property type="entry name" value="NUDIX_4"/>
    <property type="match status" value="1"/>
</dbReference>
<evidence type="ECO:0000256" key="5">
    <source>
        <dbReference type="ARBA" id="ARBA00022023"/>
    </source>
</evidence>
<accession>H8L2C1</accession>
<dbReference type="Gene3D" id="1.10.1670.10">
    <property type="entry name" value="Helix-hairpin-Helix base-excision DNA repair enzymes (C-terminal)"/>
    <property type="match status" value="1"/>
</dbReference>
<dbReference type="eggNOG" id="COG1194">
    <property type="taxonomic scope" value="Bacteria"/>
</dbReference>
<dbReference type="InterPro" id="IPR029119">
    <property type="entry name" value="MutY_C"/>
</dbReference>
<dbReference type="PANTHER" id="PTHR42944:SF1">
    <property type="entry name" value="ADENINE DNA GLYCOSYLASE"/>
    <property type="match status" value="1"/>
</dbReference>
<dbReference type="GO" id="GO:0035485">
    <property type="term" value="F:adenine/guanine mispair binding"/>
    <property type="evidence" value="ECO:0007669"/>
    <property type="project" value="TreeGrafter"/>
</dbReference>
<evidence type="ECO:0000313" key="17">
    <source>
        <dbReference type="Proteomes" id="UP000005234"/>
    </source>
</evidence>
<gene>
    <name evidence="16" type="ordered locus">Fraau_0262</name>
</gene>
<dbReference type="GO" id="GO:0051539">
    <property type="term" value="F:4 iron, 4 sulfur cluster binding"/>
    <property type="evidence" value="ECO:0007669"/>
    <property type="project" value="UniProtKB-UniRule"/>
</dbReference>
<dbReference type="InterPro" id="IPR044298">
    <property type="entry name" value="MIG/MutY"/>
</dbReference>
<dbReference type="NCBIfam" id="TIGR01084">
    <property type="entry name" value="mutY"/>
    <property type="match status" value="1"/>
</dbReference>
<dbReference type="InterPro" id="IPR004036">
    <property type="entry name" value="Endonuclease-III-like_CS2"/>
</dbReference>
<dbReference type="GO" id="GO:0032357">
    <property type="term" value="F:oxidized purine DNA binding"/>
    <property type="evidence" value="ECO:0007669"/>
    <property type="project" value="TreeGrafter"/>
</dbReference>
<dbReference type="EC" id="3.2.2.31" evidence="4 14"/>
<dbReference type="InterPro" id="IPR003265">
    <property type="entry name" value="HhH-GPD_domain"/>
</dbReference>
<comment type="cofactor">
    <cofactor evidence="14">
        <name>[4Fe-4S] cluster</name>
        <dbReference type="ChEBI" id="CHEBI:49883"/>
    </cofactor>
    <text evidence="14">Binds 1 [4Fe-4S] cluster.</text>
</comment>
<dbReference type="EMBL" id="CP003350">
    <property type="protein sequence ID" value="AFC84755.1"/>
    <property type="molecule type" value="Genomic_DNA"/>
</dbReference>
<evidence type="ECO:0000256" key="11">
    <source>
        <dbReference type="ARBA" id="ARBA00023014"/>
    </source>
</evidence>
<dbReference type="OrthoDB" id="9802365at2"/>
<dbReference type="InterPro" id="IPR023170">
    <property type="entry name" value="HhH_base_excis_C"/>
</dbReference>
<name>H8L2C1_FRAAD</name>
<evidence type="ECO:0000256" key="10">
    <source>
        <dbReference type="ARBA" id="ARBA00023004"/>
    </source>
</evidence>
<keyword evidence="7" id="KW-0479">Metal-binding</keyword>
<dbReference type="Proteomes" id="UP000005234">
    <property type="component" value="Chromosome"/>
</dbReference>
<dbReference type="STRING" id="767434.Fraau_0262"/>
<comment type="similarity">
    <text evidence="3 14">Belongs to the Nth/MutY family.</text>
</comment>
<dbReference type="GO" id="GO:0000701">
    <property type="term" value="F:purine-specific mismatch base pair DNA N-glycosylase activity"/>
    <property type="evidence" value="ECO:0007669"/>
    <property type="project" value="UniProtKB-EC"/>
</dbReference>
<evidence type="ECO:0000256" key="7">
    <source>
        <dbReference type="ARBA" id="ARBA00022723"/>
    </source>
</evidence>
<reference evidence="16" key="1">
    <citation type="submission" date="2012-02" db="EMBL/GenBank/DDBJ databases">
        <title>The complete genome of Frateuria aurantia DSM 6220.</title>
        <authorList>
            <consortium name="US DOE Joint Genome Institute (JGI-PGF)"/>
            <person name="Lucas S."/>
            <person name="Copeland A."/>
            <person name="Lapidus A."/>
            <person name="Glavina del Rio T."/>
            <person name="Dalin E."/>
            <person name="Tice H."/>
            <person name="Bruce D."/>
            <person name="Goodwin L."/>
            <person name="Pitluck S."/>
            <person name="Peters L."/>
            <person name="Ovchinnikova G."/>
            <person name="Teshima H."/>
            <person name="Kyrpides N."/>
            <person name="Mavromatis K."/>
            <person name="Ivanova N."/>
            <person name="Brettin T."/>
            <person name="Detter J.C."/>
            <person name="Han C."/>
            <person name="Larimer F."/>
            <person name="Land M."/>
            <person name="Hauser L."/>
            <person name="Markowitz V."/>
            <person name="Cheng J.-F."/>
            <person name="Hugenholtz P."/>
            <person name="Woyke T."/>
            <person name="Wu D."/>
            <person name="Brambilla E."/>
            <person name="Klenk H.-P."/>
            <person name="Eisen J.A."/>
        </authorList>
    </citation>
    <scope>NUCLEOTIDE SEQUENCE</scope>
    <source>
        <strain evidence="16">DSM 6220</strain>
    </source>
</reference>
<dbReference type="InterPro" id="IPR011257">
    <property type="entry name" value="DNA_glycosylase"/>
</dbReference>
<dbReference type="InterPro" id="IPR000445">
    <property type="entry name" value="HhH_motif"/>
</dbReference>
<dbReference type="CDD" id="cd00056">
    <property type="entry name" value="ENDO3c"/>
    <property type="match status" value="1"/>
</dbReference>
<evidence type="ECO:0000256" key="8">
    <source>
        <dbReference type="ARBA" id="ARBA00022763"/>
    </source>
</evidence>
<dbReference type="RefSeq" id="WP_014401761.1">
    <property type="nucleotide sequence ID" value="NC_017033.1"/>
</dbReference>
<evidence type="ECO:0000256" key="6">
    <source>
        <dbReference type="ARBA" id="ARBA00022485"/>
    </source>
</evidence>
<evidence type="ECO:0000256" key="4">
    <source>
        <dbReference type="ARBA" id="ARBA00012045"/>
    </source>
</evidence>
<evidence type="ECO:0000259" key="15">
    <source>
        <dbReference type="SMART" id="SM00478"/>
    </source>
</evidence>
<organism evidence="16 17">
    <name type="scientific">Frateuria aurantia (strain ATCC 33424 / DSM 6220 / KCTC 2777 / LMG 1558 / NBRC 3245 / NCIMB 13370)</name>
    <name type="common">Acetobacter aurantius</name>
    <dbReference type="NCBI Taxonomy" id="767434"/>
    <lineage>
        <taxon>Bacteria</taxon>
        <taxon>Pseudomonadati</taxon>
        <taxon>Pseudomonadota</taxon>
        <taxon>Gammaproteobacteria</taxon>
        <taxon>Lysobacterales</taxon>
        <taxon>Rhodanobacteraceae</taxon>
        <taxon>Frateuria</taxon>
    </lineage>
</organism>
<dbReference type="KEGG" id="fau:Fraau_0262"/>
<dbReference type="FunFam" id="1.10.340.30:FF:000002">
    <property type="entry name" value="Adenine DNA glycosylase"/>
    <property type="match status" value="1"/>
</dbReference>
<keyword evidence="13 14" id="KW-0326">Glycosidase</keyword>
<keyword evidence="6" id="KW-0004">4Fe-4S</keyword>
<evidence type="ECO:0000256" key="2">
    <source>
        <dbReference type="ARBA" id="ARBA00002933"/>
    </source>
</evidence>
<sequence>MSQLAPRLLAWQQQYGRNDLPWQHPRSAYRVWLSEIMLQQTQVATVLSYFQRFVEALPDLPALAAASEDQVLGLWSGLGYYRRARFLHAAAKQAMALHEGELPADFDALLALPGIGRSTAGAILAQAYGLPYPIMDGNVKRVLTRYHGISGYPGLGPIEKQLWLHAEQHMPQTDTARYTQAIMDLGALVCRRSQPDCPACPLQDDCVAHRDGLTDSLPSPRPAKSLPTRQTVMIILRDQDHRYLLQKRPVDGIWPGLWSLPEATDPGGAWHTAGRYARLDDALALDSFDHIFSHYRLRIEPLLFDSVQAVPAVADGGDHRWYPHDELLHLGLPAPVRQLLQRCKDLNP</sequence>
<dbReference type="Pfam" id="PF00633">
    <property type="entry name" value="HHH"/>
    <property type="match status" value="1"/>
</dbReference>